<accession>A0A0D8HG66</accession>
<protein>
    <submittedName>
        <fullName evidence="1">Uncharacterized protein</fullName>
    </submittedName>
</protein>
<sequence length="52" mass="6185">MGTRQYDEQLRGNRYSLVIIYHNALNVSLYHKLLLRSQIGMTFARCLKSLLW</sequence>
<dbReference type="Proteomes" id="UP000032360">
    <property type="component" value="Unassembled WGS sequence"/>
</dbReference>
<organism evidence="1 2">
    <name type="scientific">Acidithrix ferrooxidans</name>
    <dbReference type="NCBI Taxonomy" id="1280514"/>
    <lineage>
        <taxon>Bacteria</taxon>
        <taxon>Bacillati</taxon>
        <taxon>Actinomycetota</taxon>
        <taxon>Acidimicrobiia</taxon>
        <taxon>Acidimicrobiales</taxon>
        <taxon>Acidimicrobiaceae</taxon>
        <taxon>Acidithrix</taxon>
    </lineage>
</organism>
<keyword evidence="2" id="KW-1185">Reference proteome</keyword>
<gene>
    <name evidence="1" type="ORF">AXFE_21960</name>
</gene>
<evidence type="ECO:0000313" key="1">
    <source>
        <dbReference type="EMBL" id="KJF16913.1"/>
    </source>
</evidence>
<evidence type="ECO:0000313" key="2">
    <source>
        <dbReference type="Proteomes" id="UP000032360"/>
    </source>
</evidence>
<dbReference type="EMBL" id="JXYS01000070">
    <property type="protein sequence ID" value="KJF16913.1"/>
    <property type="molecule type" value="Genomic_DNA"/>
</dbReference>
<dbReference type="AlphaFoldDB" id="A0A0D8HG66"/>
<name>A0A0D8HG66_9ACTN</name>
<proteinExistence type="predicted"/>
<reference evidence="1 2" key="1">
    <citation type="submission" date="2015-01" db="EMBL/GenBank/DDBJ databases">
        <title>Draft genome of the acidophilic iron oxidizer Acidithrix ferrooxidans strain Py-F3.</title>
        <authorList>
            <person name="Poehlein A."/>
            <person name="Eisen S."/>
            <person name="Schloemann M."/>
            <person name="Johnson B.D."/>
            <person name="Daniel R."/>
            <person name="Muehling M."/>
        </authorList>
    </citation>
    <scope>NUCLEOTIDE SEQUENCE [LARGE SCALE GENOMIC DNA]</scope>
    <source>
        <strain evidence="1 2">Py-F3</strain>
    </source>
</reference>
<comment type="caution">
    <text evidence="1">The sequence shown here is derived from an EMBL/GenBank/DDBJ whole genome shotgun (WGS) entry which is preliminary data.</text>
</comment>